<feature type="chain" id="PRO_5045858326" evidence="1">
    <location>
        <begin position="21"/>
        <end position="114"/>
    </location>
</feature>
<feature type="signal peptide" evidence="1">
    <location>
        <begin position="1"/>
        <end position="20"/>
    </location>
</feature>
<keyword evidence="1" id="KW-0732">Signal</keyword>
<protein>
    <submittedName>
        <fullName evidence="2">Uncharacterized protein</fullName>
    </submittedName>
</protein>
<dbReference type="Proteomes" id="UP001235939">
    <property type="component" value="Chromosome 08"/>
</dbReference>
<proteinExistence type="predicted"/>
<reference evidence="2 3" key="1">
    <citation type="submission" date="2022-01" db="EMBL/GenBank/DDBJ databases">
        <title>A chromosomal length assembly of Cordylochernes scorpioides.</title>
        <authorList>
            <person name="Zeh D."/>
            <person name="Zeh J."/>
        </authorList>
    </citation>
    <scope>NUCLEOTIDE SEQUENCE [LARGE SCALE GENOMIC DNA]</scope>
    <source>
        <strain evidence="2">IN4F17</strain>
        <tissue evidence="2">Whole Body</tissue>
    </source>
</reference>
<sequence>MKSILFPLFLLFMMISILHCILKDCSSPFKFLFPCRLTRLKVSPSKLLVLTWSNPVSLMGNCMLPALELAQEEIFMFWLQKIRPKILCIKLQVNVIPARAPDTDACQGFTGESC</sequence>
<name>A0ABY6KT25_9ARAC</name>
<keyword evidence="3" id="KW-1185">Reference proteome</keyword>
<evidence type="ECO:0000313" key="3">
    <source>
        <dbReference type="Proteomes" id="UP001235939"/>
    </source>
</evidence>
<evidence type="ECO:0000256" key="1">
    <source>
        <dbReference type="SAM" id="SignalP"/>
    </source>
</evidence>
<accession>A0ABY6KT25</accession>
<organism evidence="2 3">
    <name type="scientific">Cordylochernes scorpioides</name>
    <dbReference type="NCBI Taxonomy" id="51811"/>
    <lineage>
        <taxon>Eukaryota</taxon>
        <taxon>Metazoa</taxon>
        <taxon>Ecdysozoa</taxon>
        <taxon>Arthropoda</taxon>
        <taxon>Chelicerata</taxon>
        <taxon>Arachnida</taxon>
        <taxon>Pseudoscorpiones</taxon>
        <taxon>Cheliferoidea</taxon>
        <taxon>Chernetidae</taxon>
        <taxon>Cordylochernes</taxon>
    </lineage>
</organism>
<gene>
    <name evidence="2" type="ORF">LAZ67_8000987</name>
</gene>
<evidence type="ECO:0000313" key="2">
    <source>
        <dbReference type="EMBL" id="UYV70888.1"/>
    </source>
</evidence>
<dbReference type="EMBL" id="CP092870">
    <property type="protein sequence ID" value="UYV70888.1"/>
    <property type="molecule type" value="Genomic_DNA"/>
</dbReference>